<reference evidence="8 9" key="1">
    <citation type="submission" date="2014-11" db="EMBL/GenBank/DDBJ databases">
        <authorList>
            <person name="Zhu J."/>
            <person name="Qi W."/>
            <person name="Song R."/>
        </authorList>
    </citation>
    <scope>NUCLEOTIDE SEQUENCE [LARGE SCALE GENOMIC DNA]</scope>
</reference>
<dbReference type="InterPro" id="IPR001353">
    <property type="entry name" value="Proteasome_sua/b"/>
</dbReference>
<dbReference type="SUPFAM" id="SSF56235">
    <property type="entry name" value="N-terminal nucleophile aminohydrolases (Ntn hydrolases)"/>
    <property type="match status" value="1"/>
</dbReference>
<feature type="domain" description="Proteasome alpha-type subunits" evidence="7">
    <location>
        <begin position="5"/>
        <end position="27"/>
    </location>
</feature>
<sequence>MARRYDQRTTTFSPEGRLHQVEYAIEAISHAGSVIGIQAKDGVVLAGEKKETTKLVDPGKRGEKVYKIDDHVIVAVAGLTSDANALVNRARINAQHYFSRYGENEPVEQLVVSLCDYKQQYTQFGGLRPFGVSFMFAGWDRHFGFQLYQSDPAGNYTGWKATAIGNNYSSAVPMLKQDWKEDMALDEAVHLAAKVLLKTTESSSLTSDKCEFAVLTVKDGKVSHRMLTNDEILAESKKLEQEQQQTTTTTTTS</sequence>
<dbReference type="CDD" id="cd03752">
    <property type="entry name" value="proteasome_alpha_type_4"/>
    <property type="match status" value="1"/>
</dbReference>
<dbReference type="GO" id="GO:0005634">
    <property type="term" value="C:nucleus"/>
    <property type="evidence" value="ECO:0007669"/>
    <property type="project" value="UniProtKB-SubCell"/>
</dbReference>
<dbReference type="GO" id="GO:0006511">
    <property type="term" value="P:ubiquitin-dependent protein catabolic process"/>
    <property type="evidence" value="ECO:0007669"/>
    <property type="project" value="InterPro"/>
</dbReference>
<dbReference type="Proteomes" id="UP000041254">
    <property type="component" value="Unassembled WGS sequence"/>
</dbReference>
<dbReference type="InterPro" id="IPR029055">
    <property type="entry name" value="Ntn_hydrolases_N"/>
</dbReference>
<comment type="similarity">
    <text evidence="5 6">Belongs to the peptidase T1A family.</text>
</comment>
<dbReference type="PhylomeDB" id="A0A0G4EZC2"/>
<comment type="subcellular location">
    <subcellularLocation>
        <location evidence="6">Cytoplasm</location>
    </subcellularLocation>
    <subcellularLocation>
        <location evidence="6">Nucleus</location>
    </subcellularLocation>
</comment>
<evidence type="ECO:0000256" key="5">
    <source>
        <dbReference type="PROSITE-ProRule" id="PRU00808"/>
    </source>
</evidence>
<dbReference type="NCBIfam" id="NF003075">
    <property type="entry name" value="PRK03996.1"/>
    <property type="match status" value="1"/>
</dbReference>
<dbReference type="InterPro" id="IPR023332">
    <property type="entry name" value="Proteasome_alpha-type"/>
</dbReference>
<dbReference type="PANTHER" id="PTHR11599">
    <property type="entry name" value="PROTEASOME SUBUNIT ALPHA/BETA"/>
    <property type="match status" value="1"/>
</dbReference>
<dbReference type="OrthoDB" id="431557at2759"/>
<dbReference type="FunCoup" id="A0A0G4EZC2">
    <property type="interactions" value="431"/>
</dbReference>
<proteinExistence type="inferred from homology"/>
<dbReference type="Pfam" id="PF10584">
    <property type="entry name" value="Proteasome_A_N"/>
    <property type="match status" value="1"/>
</dbReference>
<dbReference type="InterPro" id="IPR050115">
    <property type="entry name" value="Proteasome_alpha"/>
</dbReference>
<dbReference type="AlphaFoldDB" id="A0A0G4EZC2"/>
<dbReference type="FunFam" id="3.60.20.10:FF:000031">
    <property type="entry name" value="Proteasome subunit alpha type"/>
    <property type="match status" value="1"/>
</dbReference>
<evidence type="ECO:0000313" key="9">
    <source>
        <dbReference type="Proteomes" id="UP000041254"/>
    </source>
</evidence>
<dbReference type="GO" id="GO:0005737">
    <property type="term" value="C:cytoplasm"/>
    <property type="evidence" value="ECO:0007669"/>
    <property type="project" value="UniProtKB-SubCell"/>
</dbReference>
<keyword evidence="4 6" id="KW-0539">Nucleus</keyword>
<dbReference type="InterPro" id="IPR016050">
    <property type="entry name" value="Proteasome_bsu_CS"/>
</dbReference>
<dbReference type="PROSITE" id="PS00388">
    <property type="entry name" value="PROTEASOME_ALPHA_1"/>
    <property type="match status" value="1"/>
</dbReference>
<dbReference type="STRING" id="1169540.A0A0G4EZC2"/>
<dbReference type="InterPro" id="IPR000426">
    <property type="entry name" value="Proteasome_asu_N"/>
</dbReference>
<dbReference type="SMART" id="SM00948">
    <property type="entry name" value="Proteasome_A_N"/>
    <property type="match status" value="1"/>
</dbReference>
<dbReference type="EMBL" id="CDMY01000347">
    <property type="protein sequence ID" value="CEM04132.1"/>
    <property type="molecule type" value="Genomic_DNA"/>
</dbReference>
<dbReference type="PROSITE" id="PS51475">
    <property type="entry name" value="PROTEASOME_ALPHA_2"/>
    <property type="match status" value="1"/>
</dbReference>
<dbReference type="PROSITE" id="PS00854">
    <property type="entry name" value="PROTEASOME_BETA_1"/>
    <property type="match status" value="1"/>
</dbReference>
<keyword evidence="3 5" id="KW-0647">Proteasome</keyword>
<comment type="function">
    <text evidence="1">The proteasome is a multicatalytic proteinase complex which is characterized by its ability to cleave peptides with Arg, Phe, Tyr, Leu, and Glu adjacent to the leaving group at neutral or slightly basic pH. The proteasome has an ATP-dependent proteolytic activity.</text>
</comment>
<gene>
    <name evidence="8" type="ORF">Vbra_8565</name>
</gene>
<evidence type="ECO:0000256" key="3">
    <source>
        <dbReference type="ARBA" id="ARBA00022942"/>
    </source>
</evidence>
<evidence type="ECO:0000313" key="8">
    <source>
        <dbReference type="EMBL" id="CEM04132.1"/>
    </source>
</evidence>
<accession>A0A0G4EZC2</accession>
<dbReference type="Gene3D" id="3.60.20.10">
    <property type="entry name" value="Glutamine Phosphoribosylpyrophosphate, subunit 1, domain 1"/>
    <property type="match status" value="1"/>
</dbReference>
<keyword evidence="2 6" id="KW-0963">Cytoplasm</keyword>
<evidence type="ECO:0000256" key="6">
    <source>
        <dbReference type="RuleBase" id="RU000551"/>
    </source>
</evidence>
<dbReference type="Pfam" id="PF00227">
    <property type="entry name" value="Proteasome"/>
    <property type="match status" value="1"/>
</dbReference>
<protein>
    <recommendedName>
        <fullName evidence="6">Proteasome subunit alpha type</fullName>
    </recommendedName>
</protein>
<dbReference type="InParanoid" id="A0A0G4EZC2"/>
<organism evidence="8 9">
    <name type="scientific">Vitrella brassicaformis (strain CCMP3155)</name>
    <dbReference type="NCBI Taxonomy" id="1169540"/>
    <lineage>
        <taxon>Eukaryota</taxon>
        <taxon>Sar</taxon>
        <taxon>Alveolata</taxon>
        <taxon>Colpodellida</taxon>
        <taxon>Vitrellaceae</taxon>
        <taxon>Vitrella</taxon>
    </lineage>
</organism>
<keyword evidence="9" id="KW-1185">Reference proteome</keyword>
<evidence type="ECO:0000256" key="2">
    <source>
        <dbReference type="ARBA" id="ARBA00022490"/>
    </source>
</evidence>
<dbReference type="OMA" id="YVLNDNM"/>
<dbReference type="VEuPathDB" id="CryptoDB:Vbra_8565"/>
<dbReference type="GO" id="GO:0019773">
    <property type="term" value="C:proteasome core complex, alpha-subunit complex"/>
    <property type="evidence" value="ECO:0007669"/>
    <property type="project" value="UniProtKB-UniRule"/>
</dbReference>
<name>A0A0G4EZC2_VITBC</name>
<comment type="subunit">
    <text evidence="6">The 26S proteasome consists of a 20S proteasome core and two 19S regulatory subunits.</text>
</comment>
<evidence type="ECO:0000256" key="4">
    <source>
        <dbReference type="ARBA" id="ARBA00023242"/>
    </source>
</evidence>
<evidence type="ECO:0000256" key="1">
    <source>
        <dbReference type="ARBA" id="ARBA00002000"/>
    </source>
</evidence>
<evidence type="ECO:0000259" key="7">
    <source>
        <dbReference type="PROSITE" id="PS00388"/>
    </source>
</evidence>